<dbReference type="GO" id="GO:0010043">
    <property type="term" value="P:response to zinc ion"/>
    <property type="evidence" value="ECO:0007669"/>
    <property type="project" value="TreeGrafter"/>
</dbReference>
<dbReference type="SUPFAM" id="SSF81345">
    <property type="entry name" value="ABC transporter involved in vitamin B12 uptake, BtuC"/>
    <property type="match status" value="1"/>
</dbReference>
<feature type="transmembrane region" description="Helical" evidence="14">
    <location>
        <begin position="213"/>
        <end position="234"/>
    </location>
</feature>
<dbReference type="Pfam" id="PF00950">
    <property type="entry name" value="ABC-3"/>
    <property type="match status" value="1"/>
</dbReference>
<keyword evidence="4 13" id="KW-0813">Transport</keyword>
<comment type="similarity">
    <text evidence="3 13">Belongs to the ABC-3 integral membrane protein family.</text>
</comment>
<evidence type="ECO:0000256" key="14">
    <source>
        <dbReference type="SAM" id="Phobius"/>
    </source>
</evidence>
<evidence type="ECO:0000256" key="9">
    <source>
        <dbReference type="ARBA" id="ARBA00022989"/>
    </source>
</evidence>
<evidence type="ECO:0000256" key="12">
    <source>
        <dbReference type="ARBA" id="ARBA00040080"/>
    </source>
</evidence>
<evidence type="ECO:0000256" key="3">
    <source>
        <dbReference type="ARBA" id="ARBA00008034"/>
    </source>
</evidence>
<feature type="transmembrane region" description="Helical" evidence="14">
    <location>
        <begin position="240"/>
        <end position="259"/>
    </location>
</feature>
<accession>A0A939FY56</accession>
<evidence type="ECO:0000256" key="5">
    <source>
        <dbReference type="ARBA" id="ARBA00022475"/>
    </source>
</evidence>
<dbReference type="RefSeq" id="WP_207257685.1">
    <property type="nucleotide sequence ID" value="NZ_JAFMPP010000007.1"/>
</dbReference>
<keyword evidence="8" id="KW-0864">Zinc transport</keyword>
<evidence type="ECO:0000256" key="6">
    <source>
        <dbReference type="ARBA" id="ARBA00022692"/>
    </source>
</evidence>
<dbReference type="Gene3D" id="1.10.3470.10">
    <property type="entry name" value="ABC transporter involved in vitamin B12 uptake, BtuC"/>
    <property type="match status" value="1"/>
</dbReference>
<comment type="caution">
    <text evidence="15">The sequence shown here is derived from an EMBL/GenBank/DDBJ whole genome shotgun (WGS) entry which is preliminary data.</text>
</comment>
<dbReference type="PANTHER" id="PTHR30477">
    <property type="entry name" value="ABC-TRANSPORTER METAL-BINDING PROTEIN"/>
    <property type="match status" value="1"/>
</dbReference>
<keyword evidence="9 14" id="KW-1133">Transmembrane helix</keyword>
<dbReference type="PANTHER" id="PTHR30477:SF23">
    <property type="entry name" value="HIGH-AFFINITY ZINC UPTAKE SYSTEM MEMBRANE PROTEIN ZNUB"/>
    <property type="match status" value="1"/>
</dbReference>
<keyword evidence="6 13" id="KW-0812">Transmembrane</keyword>
<evidence type="ECO:0000256" key="8">
    <source>
        <dbReference type="ARBA" id="ARBA00022906"/>
    </source>
</evidence>
<evidence type="ECO:0000256" key="13">
    <source>
        <dbReference type="RuleBase" id="RU003943"/>
    </source>
</evidence>
<dbReference type="CDD" id="cd06550">
    <property type="entry name" value="TM_ABC_iron-siderophores_like"/>
    <property type="match status" value="1"/>
</dbReference>
<evidence type="ECO:0000256" key="4">
    <source>
        <dbReference type="ARBA" id="ARBA00022448"/>
    </source>
</evidence>
<gene>
    <name evidence="15" type="ORF">J1C48_09940</name>
</gene>
<comment type="subcellular location">
    <subcellularLocation>
        <location evidence="2 13">Cell membrane</location>
        <topology evidence="2 13">Multi-pass membrane protein</topology>
    </subcellularLocation>
</comment>
<feature type="transmembrane region" description="Helical" evidence="14">
    <location>
        <begin position="6"/>
        <end position="29"/>
    </location>
</feature>
<keyword evidence="5" id="KW-1003">Cell membrane</keyword>
<comment type="function">
    <text evidence="1">Involved in the high-affinity zinc uptake transport system.</text>
</comment>
<keyword evidence="11 14" id="KW-0472">Membrane</keyword>
<evidence type="ECO:0000256" key="10">
    <source>
        <dbReference type="ARBA" id="ARBA00023065"/>
    </source>
</evidence>
<dbReference type="GO" id="GO:0043190">
    <property type="term" value="C:ATP-binding cassette (ABC) transporter complex"/>
    <property type="evidence" value="ECO:0007669"/>
    <property type="project" value="InterPro"/>
</dbReference>
<dbReference type="AlphaFoldDB" id="A0A939FY56"/>
<feature type="transmembrane region" description="Helical" evidence="14">
    <location>
        <begin position="116"/>
        <end position="146"/>
    </location>
</feature>
<dbReference type="EMBL" id="JAFMPP010000007">
    <property type="protein sequence ID" value="MBO0662896.1"/>
    <property type="molecule type" value="Genomic_DNA"/>
</dbReference>
<keyword evidence="16" id="KW-1185">Reference proteome</keyword>
<dbReference type="Proteomes" id="UP000664122">
    <property type="component" value="Unassembled WGS sequence"/>
</dbReference>
<dbReference type="InterPro" id="IPR001626">
    <property type="entry name" value="ABC_TroCD"/>
</dbReference>
<sequence>MFDDFFMRAILAGIGIALIAGPLGCFVIWRRMAYLGDTMAHSALLGIALSLAFGWSTLISVFMISGLVSLALVMLQRRNGLSTDALLGILSHATLAIGLVSLAFMPNVRVDLLGYLFGDILAVSTTDLAVIWGGVMVVALVLALLWRPLLAGTVNAELAAAEGERPERARLAFMVLMAFVIAIAMKIVGILLITAMLIIPAATARRFATSPEIMALLAALFGAAASTGGLYLSLGFDTPSGPSIVVAALGLFLIALLPLPQLGRGRGQAEAPAAAGATIAELEQ</sequence>
<reference evidence="15" key="1">
    <citation type="submission" date="2021-03" db="EMBL/GenBank/DDBJ databases">
        <title>Whole genome sequence of Jiella sp. CQZ9-1.</title>
        <authorList>
            <person name="Tuo L."/>
        </authorList>
    </citation>
    <scope>NUCLEOTIDE SEQUENCE</scope>
    <source>
        <strain evidence="15">CQZ9-1</strain>
    </source>
</reference>
<evidence type="ECO:0000256" key="1">
    <source>
        <dbReference type="ARBA" id="ARBA00002313"/>
    </source>
</evidence>
<feature type="transmembrane region" description="Helical" evidence="14">
    <location>
        <begin position="171"/>
        <end position="201"/>
    </location>
</feature>
<organism evidence="15 16">
    <name type="scientific">Jiella flava</name>
    <dbReference type="NCBI Taxonomy" id="2816857"/>
    <lineage>
        <taxon>Bacteria</taxon>
        <taxon>Pseudomonadati</taxon>
        <taxon>Pseudomonadota</taxon>
        <taxon>Alphaproteobacteria</taxon>
        <taxon>Hyphomicrobiales</taxon>
        <taxon>Aurantimonadaceae</taxon>
        <taxon>Jiella</taxon>
    </lineage>
</organism>
<evidence type="ECO:0000313" key="15">
    <source>
        <dbReference type="EMBL" id="MBO0662896.1"/>
    </source>
</evidence>
<evidence type="ECO:0000256" key="11">
    <source>
        <dbReference type="ARBA" id="ARBA00023136"/>
    </source>
</evidence>
<proteinExistence type="inferred from homology"/>
<feature type="transmembrane region" description="Helical" evidence="14">
    <location>
        <begin position="41"/>
        <end position="73"/>
    </location>
</feature>
<name>A0A939FY56_9HYPH</name>
<dbReference type="InterPro" id="IPR037294">
    <property type="entry name" value="ABC_BtuC-like"/>
</dbReference>
<keyword evidence="10" id="KW-0406">Ion transport</keyword>
<evidence type="ECO:0000256" key="7">
    <source>
        <dbReference type="ARBA" id="ARBA00022833"/>
    </source>
</evidence>
<dbReference type="GO" id="GO:0006829">
    <property type="term" value="P:zinc ion transport"/>
    <property type="evidence" value="ECO:0007669"/>
    <property type="project" value="UniProtKB-KW"/>
</dbReference>
<evidence type="ECO:0000313" key="16">
    <source>
        <dbReference type="Proteomes" id="UP000664122"/>
    </source>
</evidence>
<protein>
    <recommendedName>
        <fullName evidence="12">High-affinity zinc uptake system membrane protein ZnuB</fullName>
    </recommendedName>
</protein>
<evidence type="ECO:0000256" key="2">
    <source>
        <dbReference type="ARBA" id="ARBA00004651"/>
    </source>
</evidence>
<feature type="transmembrane region" description="Helical" evidence="14">
    <location>
        <begin position="85"/>
        <end position="104"/>
    </location>
</feature>
<keyword evidence="7" id="KW-0862">Zinc</keyword>
<dbReference type="GO" id="GO:0055085">
    <property type="term" value="P:transmembrane transport"/>
    <property type="evidence" value="ECO:0007669"/>
    <property type="project" value="InterPro"/>
</dbReference>